<feature type="non-terminal residue" evidence="1">
    <location>
        <position position="102"/>
    </location>
</feature>
<dbReference type="Proteomes" id="UP001492380">
    <property type="component" value="Unassembled WGS sequence"/>
</dbReference>
<name>A0ABR1Z409_9PEZI</name>
<protein>
    <recommendedName>
        <fullName evidence="3">Secreted protein</fullName>
    </recommendedName>
</protein>
<dbReference type="EMBL" id="JBBWRZ010000001">
    <property type="protein sequence ID" value="KAK8247089.1"/>
    <property type="molecule type" value="Genomic_DNA"/>
</dbReference>
<evidence type="ECO:0000313" key="1">
    <source>
        <dbReference type="EMBL" id="KAK8247089.1"/>
    </source>
</evidence>
<sequence length="102" mass="11345">MNAWLGWAGLGLAGVRSVPSPFQFGSYVCMQFVVAFSSSPPSLAFSLFWLSPNTLSLFCLFRTGPGLDWTGPGRRISEQYFAFGGRGFRGFLAWLFVDMYHT</sequence>
<evidence type="ECO:0000313" key="2">
    <source>
        <dbReference type="Proteomes" id="UP001492380"/>
    </source>
</evidence>
<reference evidence="1 2" key="1">
    <citation type="submission" date="2024-04" db="EMBL/GenBank/DDBJ databases">
        <title>Phyllosticta paracitricarpa is synonymous to the EU quarantine fungus P. citricarpa based on phylogenomic analyses.</title>
        <authorList>
            <consortium name="Lawrence Berkeley National Laboratory"/>
            <person name="Van Ingen-Buijs V.A."/>
            <person name="Van Westerhoven A.C."/>
            <person name="Haridas S."/>
            <person name="Skiadas P."/>
            <person name="Martin F."/>
            <person name="Groenewald J.Z."/>
            <person name="Crous P.W."/>
            <person name="Seidl M.F."/>
        </authorList>
    </citation>
    <scope>NUCLEOTIDE SEQUENCE [LARGE SCALE GENOMIC DNA]</scope>
    <source>
        <strain evidence="1 2">CBS 123374</strain>
    </source>
</reference>
<keyword evidence="2" id="KW-1185">Reference proteome</keyword>
<gene>
    <name evidence="1" type="ORF">HDK90DRAFT_473512</name>
</gene>
<evidence type="ECO:0008006" key="3">
    <source>
        <dbReference type="Google" id="ProtNLM"/>
    </source>
</evidence>
<proteinExistence type="predicted"/>
<comment type="caution">
    <text evidence="1">The sequence shown here is derived from an EMBL/GenBank/DDBJ whole genome shotgun (WGS) entry which is preliminary data.</text>
</comment>
<accession>A0ABR1Z409</accession>
<organism evidence="1 2">
    <name type="scientific">Phyllosticta capitalensis</name>
    <dbReference type="NCBI Taxonomy" id="121624"/>
    <lineage>
        <taxon>Eukaryota</taxon>
        <taxon>Fungi</taxon>
        <taxon>Dikarya</taxon>
        <taxon>Ascomycota</taxon>
        <taxon>Pezizomycotina</taxon>
        <taxon>Dothideomycetes</taxon>
        <taxon>Dothideomycetes incertae sedis</taxon>
        <taxon>Botryosphaeriales</taxon>
        <taxon>Phyllostictaceae</taxon>
        <taxon>Phyllosticta</taxon>
    </lineage>
</organism>